<sequence>MSQAESAPLGSVAAKVEVVGSGIGWDDMVLHYSPDVDAIVIDLTPAKQVIDETVALSAPSDAFLDVDANGRGVRIEFLDASAVFACHFCDHSGDDADGRQPLEWRARYESDRLTLTFVADADGRAVAASDMDEGIIMHTDKADRIVALSIADASKTVHRRTDAAVPSALCASAIAQ</sequence>
<dbReference type="Proteomes" id="UP000201566">
    <property type="component" value="Segment"/>
</dbReference>
<reference evidence="1 2" key="1">
    <citation type="journal article" date="2013" name="Science">
        <title>Pandoraviruses: amoeba viruses with genomes up to 2.5 Mb reaching that of parasitic eukaryotes.</title>
        <authorList>
            <person name="Philippe N."/>
            <person name="Legendre M."/>
            <person name="Doutre G."/>
            <person name="Coute Y."/>
            <person name="Poirot O."/>
            <person name="Lescot M."/>
            <person name="Arslan D."/>
            <person name="Seltzer V."/>
            <person name="Bertaux L."/>
            <person name="Bruley C."/>
            <person name="Garin J."/>
            <person name="Claverie J.M."/>
            <person name="Abergel C."/>
        </authorList>
    </citation>
    <scope>NUCLEOTIDE SEQUENCE [LARGE SCALE GENOMIC DNA]</scope>
    <source>
        <strain evidence="1">Melbourne</strain>
    </source>
</reference>
<accession>A0A291AU62</accession>
<dbReference type="RefSeq" id="YP_009430270.1">
    <property type="nucleotide sequence ID" value="NC_021858.1"/>
</dbReference>
<gene>
    <name evidence="1" type="ORF">pdul_cds_886</name>
</gene>
<dbReference type="Pfam" id="PF10049">
    <property type="entry name" value="DUF2283"/>
    <property type="match status" value="1"/>
</dbReference>
<dbReference type="GeneID" id="34567936"/>
<evidence type="ECO:0000313" key="1">
    <source>
        <dbReference type="EMBL" id="ATE82561.1"/>
    </source>
</evidence>
<name>A0A291AU62_9VIRU</name>
<evidence type="ECO:0000313" key="2">
    <source>
        <dbReference type="Proteomes" id="UP000201566"/>
    </source>
</evidence>
<dbReference type="InterPro" id="IPR019270">
    <property type="entry name" value="DUF2283"/>
</dbReference>
<dbReference type="KEGG" id="vg:34567936"/>
<dbReference type="EMBL" id="KC977570">
    <property type="protein sequence ID" value="ATE82561.1"/>
    <property type="molecule type" value="Genomic_DNA"/>
</dbReference>
<dbReference type="PANTHER" id="PTHR37029">
    <property type="entry name" value="SSR1768 PROTEIN"/>
    <property type="match status" value="1"/>
</dbReference>
<organism evidence="1 2">
    <name type="scientific">Pandoravirus dulcis</name>
    <dbReference type="NCBI Taxonomy" id="1349409"/>
    <lineage>
        <taxon>Viruses</taxon>
        <taxon>Pandoravirus</taxon>
    </lineage>
</organism>
<proteinExistence type="predicted"/>
<protein>
    <submittedName>
        <fullName evidence="1">Uncharacterized protein</fullName>
    </submittedName>
</protein>
<dbReference type="PANTHER" id="PTHR37029:SF1">
    <property type="entry name" value="SSR1768 PROTEIN"/>
    <property type="match status" value="1"/>
</dbReference>